<dbReference type="Proteomes" id="UP001148737">
    <property type="component" value="Unassembled WGS sequence"/>
</dbReference>
<name>A0ACC1RAJ5_9HYPO</name>
<organism evidence="1 2">
    <name type="scientific">Lecanicillium saksenae</name>
    <dbReference type="NCBI Taxonomy" id="468837"/>
    <lineage>
        <taxon>Eukaryota</taxon>
        <taxon>Fungi</taxon>
        <taxon>Dikarya</taxon>
        <taxon>Ascomycota</taxon>
        <taxon>Pezizomycotina</taxon>
        <taxon>Sordariomycetes</taxon>
        <taxon>Hypocreomycetidae</taxon>
        <taxon>Hypocreales</taxon>
        <taxon>Cordycipitaceae</taxon>
        <taxon>Lecanicillium</taxon>
    </lineage>
</organism>
<evidence type="ECO:0000313" key="2">
    <source>
        <dbReference type="Proteomes" id="UP001148737"/>
    </source>
</evidence>
<sequence>MPSSSTQSSCIFKRSPGLVFQEGYWKYGRYYGNWRNSYHFPIDSEELTRLDMLNKFFYLARGGQAFSSPLRRGGQTRVLDLGTGTGIWAIQVAEDVDPVPHVMAVDLHKIQPALLVGTPSYLQATISNNSWPATYQKAFKHTAPGGHLEQVEIEWVPRWEGATMPECSALLEWSQKFLSGMDEFHRSARLSGPNVRRMVETAGYVDFKETIIRCCVSPWCHGQGETLVANWFNICFTEGIEAMSLVPLMEKCYMTLCQVKALQARVKRESCNLKFHAYFNMHVWVARRPH</sequence>
<comment type="caution">
    <text evidence="1">The sequence shown here is derived from an EMBL/GenBank/DDBJ whole genome shotgun (WGS) entry which is preliminary data.</text>
</comment>
<evidence type="ECO:0000313" key="1">
    <source>
        <dbReference type="EMBL" id="KAJ3499543.1"/>
    </source>
</evidence>
<reference evidence="1" key="1">
    <citation type="submission" date="2022-07" db="EMBL/GenBank/DDBJ databases">
        <title>Genome Sequence of Lecanicillium saksenae.</title>
        <authorList>
            <person name="Buettner E."/>
        </authorList>
    </citation>
    <scope>NUCLEOTIDE SEQUENCE</scope>
    <source>
        <strain evidence="1">VT-O1</strain>
    </source>
</reference>
<accession>A0ACC1RAJ5</accession>
<proteinExistence type="predicted"/>
<dbReference type="EMBL" id="JANAKD010000007">
    <property type="protein sequence ID" value="KAJ3499543.1"/>
    <property type="molecule type" value="Genomic_DNA"/>
</dbReference>
<protein>
    <submittedName>
        <fullName evidence="1">Uncharacterized protein</fullName>
    </submittedName>
</protein>
<gene>
    <name evidence="1" type="ORF">NLG97_g248</name>
</gene>
<keyword evidence="2" id="KW-1185">Reference proteome</keyword>